<dbReference type="RefSeq" id="WP_306019815.1">
    <property type="nucleotide sequence ID" value="NZ_CP129013.1"/>
</dbReference>
<accession>A0ABY9JWY6</accession>
<evidence type="ECO:0000259" key="2">
    <source>
        <dbReference type="PROSITE" id="PS51756"/>
    </source>
</evidence>
<dbReference type="Proteomes" id="UP001197974">
    <property type="component" value="Chromosome"/>
</dbReference>
<reference evidence="3 4" key="1">
    <citation type="submission" date="2023-06" db="EMBL/GenBank/DDBJ databases">
        <title>Five Gram-positive bacteria isolated from mangrove sediments in Shenzhen, Guangdong, China.</title>
        <authorList>
            <person name="Yu S."/>
            <person name="Zheng W."/>
            <person name="Huang Y."/>
        </authorList>
    </citation>
    <scope>NUCLEOTIDE SEQUENCE [LARGE SCALE GENOMIC DNA]</scope>
    <source>
        <strain evidence="3 4">SaN35-3</strain>
    </source>
</reference>
<dbReference type="Pfam" id="PF04740">
    <property type="entry name" value="LXG"/>
    <property type="match status" value="1"/>
</dbReference>
<organism evidence="3 4">
    <name type="scientific">Bacillus carboniphilus</name>
    <dbReference type="NCBI Taxonomy" id="86663"/>
    <lineage>
        <taxon>Bacteria</taxon>
        <taxon>Bacillati</taxon>
        <taxon>Bacillota</taxon>
        <taxon>Bacilli</taxon>
        <taxon>Bacillales</taxon>
        <taxon>Bacillaceae</taxon>
        <taxon>Bacillus</taxon>
    </lineage>
</organism>
<evidence type="ECO:0000313" key="4">
    <source>
        <dbReference type="Proteomes" id="UP001197974"/>
    </source>
</evidence>
<dbReference type="InterPro" id="IPR006829">
    <property type="entry name" value="LXG_dom"/>
</dbReference>
<feature type="domain" description="LXG" evidence="2">
    <location>
        <begin position="1"/>
        <end position="211"/>
    </location>
</feature>
<proteinExistence type="inferred from homology"/>
<keyword evidence="4" id="KW-1185">Reference proteome</keyword>
<name>A0ABY9JWY6_9BACI</name>
<sequence length="211" mass="24009">MKVLNVSEVTNGIDKIISKKQEEREDLQSISDAINKVVNLDNSLTGKGGEAIKENFILVHVPILISFETFIDSYIENLQQIKSLVESYESGNGFIREDFIEQDVSNGINKVEQMTHDFVDDINKHLNTVNDLMHTTSINLYQFNQTVSDSKQQMEKTLEGLRELDANSEESLKIAEDDLQKVHESTSKVVNISRKGALLSQTELQRLFKKY</sequence>
<evidence type="ECO:0000256" key="1">
    <source>
        <dbReference type="ARBA" id="ARBA00034117"/>
    </source>
</evidence>
<gene>
    <name evidence="3" type="ORF">LC087_00790</name>
</gene>
<evidence type="ECO:0000313" key="3">
    <source>
        <dbReference type="EMBL" id="WLR42813.1"/>
    </source>
</evidence>
<dbReference type="PROSITE" id="PS51756">
    <property type="entry name" value="LXG"/>
    <property type="match status" value="1"/>
</dbReference>
<comment type="similarity">
    <text evidence="1">In the N-terminal section; belongs to the LXG family.</text>
</comment>
<protein>
    <submittedName>
        <fullName evidence="3">LXG domain-containing protein</fullName>
    </submittedName>
</protein>
<dbReference type="EMBL" id="CP129013">
    <property type="protein sequence ID" value="WLR42813.1"/>
    <property type="molecule type" value="Genomic_DNA"/>
</dbReference>